<dbReference type="Pfam" id="PF00817">
    <property type="entry name" value="IMS"/>
    <property type="match status" value="1"/>
</dbReference>
<evidence type="ECO:0000313" key="6">
    <source>
        <dbReference type="Proteomes" id="UP000555411"/>
    </source>
</evidence>
<proteinExistence type="inferred from homology"/>
<dbReference type="SUPFAM" id="SSF56672">
    <property type="entry name" value="DNA/RNA polymerases"/>
    <property type="match status" value="1"/>
</dbReference>
<name>A0A842IA99_9RHOB</name>
<protein>
    <submittedName>
        <fullName evidence="5">DNA polymerase Y family protein</fullName>
    </submittedName>
</protein>
<dbReference type="Gene3D" id="3.40.1170.60">
    <property type="match status" value="1"/>
</dbReference>
<dbReference type="PANTHER" id="PTHR35369:SF2">
    <property type="entry name" value="BLR3025 PROTEIN"/>
    <property type="match status" value="1"/>
</dbReference>
<keyword evidence="2" id="KW-0227">DNA damage</keyword>
<dbReference type="CDD" id="cd03468">
    <property type="entry name" value="PolY_like"/>
    <property type="match status" value="1"/>
</dbReference>
<dbReference type="RefSeq" id="WP_185797882.1">
    <property type="nucleotide sequence ID" value="NZ_JACLQD010000003.1"/>
</dbReference>
<sequence length="549" mass="59202">MAERRLLSIWFPRMGVEQALRRRPVALPEPFAVVADRNGAQVLHSLNPEAEAAGLSQGQSLRDARAICPALVTVAADERAEAMFLTALRRWAGKFSPWIAEEPPAGLALDVTGCAHLFGGEEGLVAQVEADCEAMGLTVRAGLADTVGAAWALARYAGRVAGPVRNGDAIAQEAHATRSKAAKRRGWERGGAAPAPDGDEAPRGVIAPKGKMRQALAGLPLAALRLDAAAVEGLARLGLRRVEDIAVLPRAALARRFGAGVLRRLDQALGLEAEPVTPSASPLHFAVRLNFPDPIGLLADVEAGVDRLLPALCVKLTARSRGARRVRLQAFRTDGEVRAVEVGLARASDRVESIRPLLALKLDQIEAGFGIDMLRLEAVLTEPLSATQYRARMGEDAAPVPQDTGMDALVGKLGARLGAEAVTRLHPAESHAPERGYLVMAAAWSRAYGAAWPERGVPRPLVLLGPEPIGAPDDPAPPLRFRWRRRDLAVRVAVGPERIAPEWWLDRPEWRSGPRDYWRVETEEGQRLWLFYAHGGEVSGGWFCHGLFP</sequence>
<dbReference type="AlphaFoldDB" id="A0A842IA99"/>
<evidence type="ECO:0000256" key="3">
    <source>
        <dbReference type="SAM" id="MobiDB-lite"/>
    </source>
</evidence>
<feature type="domain" description="UmuC" evidence="4">
    <location>
        <begin position="20"/>
        <end position="152"/>
    </location>
</feature>
<reference evidence="5 6" key="1">
    <citation type="journal article" date="2017" name="Int. J. Syst. Evol. Microbiol.">
        <title>Gemmobacter straminiformis sp. nov., isolated from an artificial fountain.</title>
        <authorList>
            <person name="Kang J.Y."/>
            <person name="Kim M.J."/>
            <person name="Chun J."/>
            <person name="Son K.P."/>
            <person name="Jahng K.Y."/>
        </authorList>
    </citation>
    <scope>NUCLEOTIDE SEQUENCE [LARGE SCALE GENOMIC DNA]</scope>
    <source>
        <strain evidence="5 6">CAM-8</strain>
    </source>
</reference>
<dbReference type="GO" id="GO:0006281">
    <property type="term" value="P:DNA repair"/>
    <property type="evidence" value="ECO:0007669"/>
    <property type="project" value="InterPro"/>
</dbReference>
<evidence type="ECO:0000256" key="2">
    <source>
        <dbReference type="ARBA" id="ARBA00022763"/>
    </source>
</evidence>
<dbReference type="InterPro" id="IPR001126">
    <property type="entry name" value="UmuC"/>
</dbReference>
<evidence type="ECO:0000259" key="4">
    <source>
        <dbReference type="Pfam" id="PF00817"/>
    </source>
</evidence>
<keyword evidence="6" id="KW-1185">Reference proteome</keyword>
<dbReference type="EMBL" id="JACLQD010000003">
    <property type="protein sequence ID" value="MBC2836277.1"/>
    <property type="molecule type" value="Genomic_DNA"/>
</dbReference>
<feature type="compositionally biased region" description="Basic residues" evidence="3">
    <location>
        <begin position="177"/>
        <end position="186"/>
    </location>
</feature>
<comment type="similarity">
    <text evidence="1">Belongs to the DNA polymerase type-Y family.</text>
</comment>
<organism evidence="5 6">
    <name type="scientific">Paragemmobacter straminiformis</name>
    <dbReference type="NCBI Taxonomy" id="2045119"/>
    <lineage>
        <taxon>Bacteria</taxon>
        <taxon>Pseudomonadati</taxon>
        <taxon>Pseudomonadota</taxon>
        <taxon>Alphaproteobacteria</taxon>
        <taxon>Rhodobacterales</taxon>
        <taxon>Paracoccaceae</taxon>
        <taxon>Paragemmobacter</taxon>
    </lineage>
</organism>
<dbReference type="InterPro" id="IPR043502">
    <property type="entry name" value="DNA/RNA_pol_sf"/>
</dbReference>
<comment type="caution">
    <text evidence="5">The sequence shown here is derived from an EMBL/GenBank/DDBJ whole genome shotgun (WGS) entry which is preliminary data.</text>
</comment>
<dbReference type="InterPro" id="IPR050356">
    <property type="entry name" value="SulA_CellDiv_inhibitor"/>
</dbReference>
<feature type="region of interest" description="Disordered" evidence="3">
    <location>
        <begin position="174"/>
        <end position="203"/>
    </location>
</feature>
<evidence type="ECO:0000256" key="1">
    <source>
        <dbReference type="ARBA" id="ARBA00010945"/>
    </source>
</evidence>
<dbReference type="InterPro" id="IPR043128">
    <property type="entry name" value="Rev_trsase/Diguanyl_cyclase"/>
</dbReference>
<dbReference type="Gene3D" id="3.30.70.270">
    <property type="match status" value="1"/>
</dbReference>
<gene>
    <name evidence="5" type="ORF">H7F16_12230</name>
</gene>
<accession>A0A842IA99</accession>
<evidence type="ECO:0000313" key="5">
    <source>
        <dbReference type="EMBL" id="MBC2836277.1"/>
    </source>
</evidence>
<dbReference type="Proteomes" id="UP000555411">
    <property type="component" value="Unassembled WGS sequence"/>
</dbReference>
<dbReference type="PANTHER" id="PTHR35369">
    <property type="entry name" value="BLR3025 PROTEIN-RELATED"/>
    <property type="match status" value="1"/>
</dbReference>